<dbReference type="AlphaFoldDB" id="A0A6J3M2J9"/>
<sequence length="202" mass="22689">MQDVQVQYALIAQASVSTLLSPFRLSLRSIPARGKKISLVLRNLSSFRFLSDLLLTSVLSSLPPSDSVASLRPQWLHERILSTPHQRTKGYYIIIDFRGRGTDLVRRRSRTIAAVSPTDMSPSYSQLYWHVLPREEERRSSAGQPPVDKFQSILSFHKRPHSPPTELPVPLVASSCGKGLSSRLCIMMMTSSVFHAIFPMTL</sequence>
<accession>A0A6J3M2J9</accession>
<protein>
    <submittedName>
        <fullName evidence="2">Uncharacterized protein</fullName>
    </submittedName>
</protein>
<name>A0A6J3M2J9_9PEZI</name>
<organism evidence="2">
    <name type="scientific">Dissoconium aciculare CBS 342.82</name>
    <dbReference type="NCBI Taxonomy" id="1314786"/>
    <lineage>
        <taxon>Eukaryota</taxon>
        <taxon>Fungi</taxon>
        <taxon>Dikarya</taxon>
        <taxon>Ascomycota</taxon>
        <taxon>Pezizomycotina</taxon>
        <taxon>Dothideomycetes</taxon>
        <taxon>Dothideomycetidae</taxon>
        <taxon>Mycosphaerellales</taxon>
        <taxon>Dissoconiaceae</taxon>
        <taxon>Dissoconium</taxon>
    </lineage>
</organism>
<dbReference type="RefSeq" id="XP_033459276.1">
    <property type="nucleotide sequence ID" value="XM_033599851.1"/>
</dbReference>
<proteinExistence type="predicted"/>
<keyword evidence="1" id="KW-1185">Reference proteome</keyword>
<reference evidence="2" key="1">
    <citation type="submission" date="2020-01" db="EMBL/GenBank/DDBJ databases">
        <authorList>
            <consortium name="DOE Joint Genome Institute"/>
            <person name="Haridas S."/>
            <person name="Albert R."/>
            <person name="Binder M."/>
            <person name="Bloem J."/>
            <person name="Labutti K."/>
            <person name="Salamov A."/>
            <person name="Andreopoulos B."/>
            <person name="Baker S.E."/>
            <person name="Barry K."/>
            <person name="Bills G."/>
            <person name="Bluhm B.H."/>
            <person name="Cannon C."/>
            <person name="Castanera R."/>
            <person name="Culley D.E."/>
            <person name="Daum C."/>
            <person name="Ezra D."/>
            <person name="Gonzalez J.B."/>
            <person name="Henrissat B."/>
            <person name="Kuo A."/>
            <person name="Liang C."/>
            <person name="Lipzen A."/>
            <person name="Lutzoni F."/>
            <person name="Magnuson J."/>
            <person name="Mondo S."/>
            <person name="Nolan M."/>
            <person name="Ohm R."/>
            <person name="Pangilinan J."/>
            <person name="Park H.-J."/>
            <person name="Ramirez L."/>
            <person name="Alfaro M."/>
            <person name="Sun H."/>
            <person name="Tritt A."/>
            <person name="Yoshinaga Y."/>
            <person name="Zwiers L.-H."/>
            <person name="Turgeon B.G."/>
            <person name="Goodwin S.B."/>
            <person name="Spatafora J.W."/>
            <person name="Crous P.W."/>
            <person name="Grigoriev I.V."/>
        </authorList>
    </citation>
    <scope>NUCLEOTIDE SEQUENCE</scope>
    <source>
        <strain evidence="2">CBS 342.82</strain>
    </source>
</reference>
<dbReference type="GeneID" id="54357650"/>
<evidence type="ECO:0000313" key="1">
    <source>
        <dbReference type="Proteomes" id="UP000504637"/>
    </source>
</evidence>
<gene>
    <name evidence="2" type="ORF">K489DRAFT_236727</name>
</gene>
<reference evidence="2" key="2">
    <citation type="submission" date="2020-04" db="EMBL/GenBank/DDBJ databases">
        <authorList>
            <consortium name="NCBI Genome Project"/>
        </authorList>
    </citation>
    <scope>NUCLEOTIDE SEQUENCE</scope>
    <source>
        <strain evidence="2">CBS 342.82</strain>
    </source>
</reference>
<evidence type="ECO:0000313" key="2">
    <source>
        <dbReference type="RefSeq" id="XP_033459276.1"/>
    </source>
</evidence>
<reference evidence="2" key="3">
    <citation type="submission" date="2025-08" db="UniProtKB">
        <authorList>
            <consortium name="RefSeq"/>
        </authorList>
    </citation>
    <scope>IDENTIFICATION</scope>
    <source>
        <strain evidence="2">CBS 342.82</strain>
    </source>
</reference>
<dbReference type="Proteomes" id="UP000504637">
    <property type="component" value="Unplaced"/>
</dbReference>